<dbReference type="PANTHER" id="PTHR43135:SF3">
    <property type="entry name" value="ALPHA-D-RIBOSE 1-METHYLPHOSPHONATE 5-TRIPHOSPHATE DIPHOSPHATASE"/>
    <property type="match status" value="1"/>
</dbReference>
<dbReference type="Pfam" id="PF01979">
    <property type="entry name" value="Amidohydro_1"/>
    <property type="match status" value="1"/>
</dbReference>
<gene>
    <name evidence="2" type="ORF">GCM10025772_17420</name>
</gene>
<evidence type="ECO:0000259" key="1">
    <source>
        <dbReference type="Pfam" id="PF01979"/>
    </source>
</evidence>
<dbReference type="InterPro" id="IPR051781">
    <property type="entry name" value="Metallo-dep_Hydrolase"/>
</dbReference>
<protein>
    <recommendedName>
        <fullName evidence="1">Amidohydrolase-related domain-containing protein</fullName>
    </recommendedName>
</protein>
<evidence type="ECO:0000313" key="2">
    <source>
        <dbReference type="EMBL" id="GAA5191154.1"/>
    </source>
</evidence>
<accession>A0ABP9S475</accession>
<proteinExistence type="predicted"/>
<sequence length="547" mass="60676">MDMFNHRFRSACKGLTLGLVSLLITGTVSARILPGEEARFVVGDSIYHQPTILPESQRRPDKGLLIRNIYIIDGTGSPPYGPVDIRVDNDRITAIKSALAGAGVGVSLGGDSNDEGIRVIDGSGKYVMPGFIDAHVHTDVAHHSDFGEVPTVDYVFKLWLGHGITTVRDVGAFGGLGQYMEYKELSEQNAIIAPRMKIYPAYPMGMIPNPETAANWVKAIRKRGADGVKLLGGRADNLKAVIETANSLGMKTAFHHPQVGVNQANALDSALWGNASIEHWYGIPEAMFEDKRIQRYSLDYNYSNEQDRFGEAGTLWAQTAKPGSERWNALIDKFIELNVTLDPTLSVYEANRDLMAVSRREWFDEFVIPAIEEAFQPNYKIHGSYFFDWTTQDEINWKNNFNLWMAFVNDFKNRGGRVTVGSDAGFIYNLFGFGYVRGLEMLQEAGFHPLEVMQAATLNGAELLGMADEVGTLAVGKKADMVIVEENPLTNFKLLYGTGHTRLNLETHQREKVGGVLYTIKDGVVYDAKALLEEVKATVRKLRAKQA</sequence>
<dbReference type="RefSeq" id="WP_345316670.1">
    <property type="nucleotide sequence ID" value="NZ_BAABLF010000009.1"/>
</dbReference>
<dbReference type="InterPro" id="IPR032466">
    <property type="entry name" value="Metal_Hydrolase"/>
</dbReference>
<dbReference type="EMBL" id="BAABLF010000009">
    <property type="protein sequence ID" value="GAA5191154.1"/>
    <property type="molecule type" value="Genomic_DNA"/>
</dbReference>
<dbReference type="PANTHER" id="PTHR43135">
    <property type="entry name" value="ALPHA-D-RIBOSE 1-METHYLPHOSPHONATE 5-TRIPHOSPHATE DIPHOSPHATASE"/>
    <property type="match status" value="1"/>
</dbReference>
<organism evidence="2 3">
    <name type="scientific">Ferrimonas gelatinilytica</name>
    <dbReference type="NCBI Taxonomy" id="1255257"/>
    <lineage>
        <taxon>Bacteria</taxon>
        <taxon>Pseudomonadati</taxon>
        <taxon>Pseudomonadota</taxon>
        <taxon>Gammaproteobacteria</taxon>
        <taxon>Alteromonadales</taxon>
        <taxon>Ferrimonadaceae</taxon>
        <taxon>Ferrimonas</taxon>
    </lineage>
</organism>
<dbReference type="InterPro" id="IPR006680">
    <property type="entry name" value="Amidohydro-rel"/>
</dbReference>
<feature type="domain" description="Amidohydrolase-related" evidence="1">
    <location>
        <begin position="412"/>
        <end position="493"/>
    </location>
</feature>
<evidence type="ECO:0000313" key="3">
    <source>
        <dbReference type="Proteomes" id="UP001501600"/>
    </source>
</evidence>
<keyword evidence="3" id="KW-1185">Reference proteome</keyword>
<reference evidence="3" key="1">
    <citation type="journal article" date="2019" name="Int. J. Syst. Evol. Microbiol.">
        <title>The Global Catalogue of Microorganisms (GCM) 10K type strain sequencing project: providing services to taxonomists for standard genome sequencing and annotation.</title>
        <authorList>
            <consortium name="The Broad Institute Genomics Platform"/>
            <consortium name="The Broad Institute Genome Sequencing Center for Infectious Disease"/>
            <person name="Wu L."/>
            <person name="Ma J."/>
        </authorList>
    </citation>
    <scope>NUCLEOTIDE SEQUENCE [LARGE SCALE GENOMIC DNA]</scope>
    <source>
        <strain evidence="3">JCM 18720</strain>
    </source>
</reference>
<dbReference type="Gene3D" id="3.20.20.140">
    <property type="entry name" value="Metal-dependent hydrolases"/>
    <property type="match status" value="1"/>
</dbReference>
<dbReference type="Gene3D" id="2.30.40.10">
    <property type="entry name" value="Urease, subunit C, domain 1"/>
    <property type="match status" value="1"/>
</dbReference>
<dbReference type="Proteomes" id="UP001501600">
    <property type="component" value="Unassembled WGS sequence"/>
</dbReference>
<dbReference type="SUPFAM" id="SSF51338">
    <property type="entry name" value="Composite domain of metallo-dependent hydrolases"/>
    <property type="match status" value="1"/>
</dbReference>
<dbReference type="InterPro" id="IPR011059">
    <property type="entry name" value="Metal-dep_hydrolase_composite"/>
</dbReference>
<comment type="caution">
    <text evidence="2">The sequence shown here is derived from an EMBL/GenBank/DDBJ whole genome shotgun (WGS) entry which is preliminary data.</text>
</comment>
<name>A0ABP9S475_9GAMM</name>
<dbReference type="SUPFAM" id="SSF51556">
    <property type="entry name" value="Metallo-dependent hydrolases"/>
    <property type="match status" value="1"/>
</dbReference>